<proteinExistence type="inferred from homology"/>
<evidence type="ECO:0000256" key="4">
    <source>
        <dbReference type="ARBA" id="ARBA00023125"/>
    </source>
</evidence>
<dbReference type="InterPro" id="IPR010994">
    <property type="entry name" value="RuvA_2-like"/>
</dbReference>
<evidence type="ECO:0000256" key="5">
    <source>
        <dbReference type="ARBA" id="ARBA00023204"/>
    </source>
</evidence>
<keyword evidence="3" id="KW-0227">DNA damage</keyword>
<accession>A0A6B2LCK3</accession>
<dbReference type="InterPro" id="IPR011335">
    <property type="entry name" value="Restrct_endonuc-II-like"/>
</dbReference>
<name>A0A6B2LCK3_9EUKA</name>
<feature type="compositionally biased region" description="Polar residues" evidence="7">
    <location>
        <begin position="30"/>
        <end position="47"/>
    </location>
</feature>
<feature type="region of interest" description="Disordered" evidence="7">
    <location>
        <begin position="30"/>
        <end position="67"/>
    </location>
</feature>
<dbReference type="SUPFAM" id="SSF47781">
    <property type="entry name" value="RuvA domain 2-like"/>
    <property type="match status" value="1"/>
</dbReference>
<organism evidence="9">
    <name type="scientific">Arcella intermedia</name>
    <dbReference type="NCBI Taxonomy" id="1963864"/>
    <lineage>
        <taxon>Eukaryota</taxon>
        <taxon>Amoebozoa</taxon>
        <taxon>Tubulinea</taxon>
        <taxon>Elardia</taxon>
        <taxon>Arcellinida</taxon>
        <taxon>Sphaerothecina</taxon>
        <taxon>Arcellidae</taxon>
        <taxon>Arcella</taxon>
    </lineage>
</organism>
<protein>
    <recommendedName>
        <fullName evidence="8">ERCC1-like central domain-containing protein</fullName>
    </recommendedName>
</protein>
<keyword evidence="6" id="KW-0539">Nucleus</keyword>
<comment type="similarity">
    <text evidence="2">Belongs to the ERCC1/RAD10/SWI10 family.</text>
</comment>
<dbReference type="Gene3D" id="1.10.150.20">
    <property type="entry name" value="5' to 3' exonuclease, C-terminal subdomain"/>
    <property type="match status" value="1"/>
</dbReference>
<evidence type="ECO:0000313" key="9">
    <source>
        <dbReference type="EMBL" id="NDV34458.1"/>
    </source>
</evidence>
<dbReference type="AlphaFoldDB" id="A0A6B2LCK3"/>
<dbReference type="Pfam" id="PF03834">
    <property type="entry name" value="Rad10"/>
    <property type="match status" value="1"/>
</dbReference>
<dbReference type="Pfam" id="PF14520">
    <property type="entry name" value="HHH_5"/>
    <property type="match status" value="1"/>
</dbReference>
<dbReference type="FunFam" id="3.40.50.10130:FF:000001">
    <property type="entry name" value="DNA excision repair protein ERCC-1"/>
    <property type="match status" value="1"/>
</dbReference>
<keyword evidence="5" id="KW-0234">DNA repair</keyword>
<dbReference type="GO" id="GO:0070522">
    <property type="term" value="C:ERCC4-ERCC1 complex"/>
    <property type="evidence" value="ECO:0007669"/>
    <property type="project" value="TreeGrafter"/>
</dbReference>
<evidence type="ECO:0000256" key="2">
    <source>
        <dbReference type="ARBA" id="ARBA00008283"/>
    </source>
</evidence>
<dbReference type="NCBIfam" id="TIGR00597">
    <property type="entry name" value="rad10"/>
    <property type="match status" value="1"/>
</dbReference>
<evidence type="ECO:0000256" key="6">
    <source>
        <dbReference type="ARBA" id="ARBA00023242"/>
    </source>
</evidence>
<feature type="domain" description="ERCC1-like central" evidence="8">
    <location>
        <begin position="82"/>
        <end position="195"/>
    </location>
</feature>
<evidence type="ECO:0000256" key="3">
    <source>
        <dbReference type="ARBA" id="ARBA00022763"/>
    </source>
</evidence>
<evidence type="ECO:0000256" key="1">
    <source>
        <dbReference type="ARBA" id="ARBA00004123"/>
    </source>
</evidence>
<dbReference type="PANTHER" id="PTHR12749:SF0">
    <property type="entry name" value="DNA EXCISION REPAIR PROTEIN ERCC-1"/>
    <property type="match status" value="1"/>
</dbReference>
<dbReference type="GO" id="GO:0003684">
    <property type="term" value="F:damaged DNA binding"/>
    <property type="evidence" value="ECO:0007669"/>
    <property type="project" value="InterPro"/>
</dbReference>
<dbReference type="GO" id="GO:0006302">
    <property type="term" value="P:double-strand break repair"/>
    <property type="evidence" value="ECO:0007669"/>
    <property type="project" value="UniProtKB-ARBA"/>
</dbReference>
<dbReference type="PANTHER" id="PTHR12749">
    <property type="entry name" value="EXCISION REPAIR CROSS-COMPLEMENTING 1 ERCC1"/>
    <property type="match status" value="1"/>
</dbReference>
<dbReference type="EMBL" id="GIBP01005489">
    <property type="protein sequence ID" value="NDV34458.1"/>
    <property type="molecule type" value="Transcribed_RNA"/>
</dbReference>
<reference evidence="9" key="1">
    <citation type="journal article" date="2020" name="J. Eukaryot. Microbiol.">
        <title>De novo Sequencing, Assembly and Annotation of the Transcriptome for the Free-Living Testate Amoeba Arcella intermedia.</title>
        <authorList>
            <person name="Ribeiro G.M."/>
            <person name="Porfirio-Sousa A.L."/>
            <person name="Maurer-Alcala X.X."/>
            <person name="Katz L.A."/>
            <person name="Lahr D.J.G."/>
        </authorList>
    </citation>
    <scope>NUCLEOTIDE SEQUENCE</scope>
</reference>
<dbReference type="GO" id="GO:0003697">
    <property type="term" value="F:single-stranded DNA binding"/>
    <property type="evidence" value="ECO:0007669"/>
    <property type="project" value="TreeGrafter"/>
</dbReference>
<dbReference type="InterPro" id="IPR004579">
    <property type="entry name" value="ERCC1/RAD10/SWI10"/>
</dbReference>
<dbReference type="SUPFAM" id="SSF52980">
    <property type="entry name" value="Restriction endonuclease-like"/>
    <property type="match status" value="1"/>
</dbReference>
<comment type="subcellular location">
    <subcellularLocation>
        <location evidence="1">Nucleus</location>
    </subcellularLocation>
</comment>
<keyword evidence="4" id="KW-0238">DNA-binding</keyword>
<dbReference type="GO" id="GO:0000110">
    <property type="term" value="C:nucleotide-excision repair factor 1 complex"/>
    <property type="evidence" value="ECO:0007669"/>
    <property type="project" value="TreeGrafter"/>
</dbReference>
<dbReference type="InterPro" id="IPR047260">
    <property type="entry name" value="ERCC1-like_central_dom"/>
</dbReference>
<evidence type="ECO:0000256" key="7">
    <source>
        <dbReference type="SAM" id="MobiDB-lite"/>
    </source>
</evidence>
<dbReference type="CDD" id="cd22325">
    <property type="entry name" value="ERCC1_C-like"/>
    <property type="match status" value="1"/>
</dbReference>
<sequence>MNAQAPVPPIQGNSIPSIYRFKNKGIQNVTKAQTLPNGPTTAQNPSEGSLAPSKSAPGPPDGLSALGKPLQTLQRTPDDQKLIANDRQRTNPLIPYIKNVKYEFLPNISADFLLGADASALFLSLKFHLLNPLYLPERVKGLDRRLKLHVLVCLVDVTDSTEAVKNLNKYCIDQDLSLILTWSNREAARYIETFKALSNSNAGIIKGPEKGDTFTQFVECITTIKSLNSTDAHTLATNFETLKNIIEADADQLALCPGLGEKKIAQLKAAFSKPFIASPAKRRRK</sequence>
<dbReference type="Gene3D" id="3.40.50.10130">
    <property type="match status" value="1"/>
</dbReference>
<dbReference type="GO" id="GO:0070914">
    <property type="term" value="P:UV-damage excision repair"/>
    <property type="evidence" value="ECO:0007669"/>
    <property type="project" value="TreeGrafter"/>
</dbReference>
<evidence type="ECO:0000259" key="8">
    <source>
        <dbReference type="Pfam" id="PF03834"/>
    </source>
</evidence>
<dbReference type="GO" id="GO:0006312">
    <property type="term" value="P:mitotic recombination"/>
    <property type="evidence" value="ECO:0007669"/>
    <property type="project" value="TreeGrafter"/>
</dbReference>